<dbReference type="EMBL" id="SCWA01000010">
    <property type="protein sequence ID" value="TDL97773.1"/>
    <property type="molecule type" value="Genomic_DNA"/>
</dbReference>
<feature type="domain" description="NERD" evidence="1">
    <location>
        <begin position="42"/>
        <end position="145"/>
    </location>
</feature>
<dbReference type="InterPro" id="IPR011528">
    <property type="entry name" value="NERD"/>
</dbReference>
<dbReference type="OrthoDB" id="2417001at2"/>
<reference evidence="2 3" key="1">
    <citation type="submission" date="2019-01" db="EMBL/GenBank/DDBJ databases">
        <title>Draft genome sequences of the type strains of six Macrococcus species.</title>
        <authorList>
            <person name="Mazhar S."/>
            <person name="Altermann E."/>
            <person name="Hill C."/>
            <person name="Mcauliffe O."/>
        </authorList>
    </citation>
    <scope>NUCLEOTIDE SEQUENCE [LARGE SCALE GENOMIC DNA]</scope>
    <source>
        <strain evidence="2 3">CCM4811</strain>
    </source>
</reference>
<dbReference type="Pfam" id="PF08378">
    <property type="entry name" value="NERD"/>
    <property type="match status" value="1"/>
</dbReference>
<proteinExistence type="predicted"/>
<dbReference type="AlphaFoldDB" id="A0A4R6BDL6"/>
<protein>
    <submittedName>
        <fullName evidence="2">NERD domain-containing protein</fullName>
    </submittedName>
</protein>
<evidence type="ECO:0000313" key="3">
    <source>
        <dbReference type="Proteomes" id="UP000295310"/>
    </source>
</evidence>
<accession>A0A4R6BDL6</accession>
<dbReference type="Proteomes" id="UP000295310">
    <property type="component" value="Unassembled WGS sequence"/>
</dbReference>
<keyword evidence="3" id="KW-1185">Reference proteome</keyword>
<organism evidence="2 3">
    <name type="scientific">Macrococcus brunensis</name>
    <dbReference type="NCBI Taxonomy" id="198483"/>
    <lineage>
        <taxon>Bacteria</taxon>
        <taxon>Bacillati</taxon>
        <taxon>Bacillota</taxon>
        <taxon>Bacilli</taxon>
        <taxon>Bacillales</taxon>
        <taxon>Staphylococcaceae</taxon>
        <taxon>Macrococcus</taxon>
    </lineage>
</organism>
<sequence>MTGETMFIESHERSNYYCYLQSVEGRQMPDEVDQLNYRNYIKGFEGEKKFETMLSKCGGIKLWDVALRTPALSQYDFLVIYNHTLFHFEVKNFSGQYRILNNQFVSDSDYVHHDVLSQLNRAHYNLTKFLVKHGIVFKVVSKIIFINDGFTLIGGVEHQDIVTSSSVEKIGHYFDDAYIPDITEKKLGDLLVSKHEGKNIFERIYYYDFSKMKKGMRCPDCRKIGIEDHLKGRNLKCECGSILNKAKILKITIEEIMMLKRAGVSTREVVNWTGLNERVVRRCLVEHFHAEGKGKARKFTIK</sequence>
<evidence type="ECO:0000313" key="2">
    <source>
        <dbReference type="EMBL" id="TDL97773.1"/>
    </source>
</evidence>
<name>A0A4R6BDL6_9STAP</name>
<gene>
    <name evidence="2" type="ORF">ERX27_06765</name>
</gene>
<evidence type="ECO:0000259" key="1">
    <source>
        <dbReference type="Pfam" id="PF08378"/>
    </source>
</evidence>
<comment type="caution">
    <text evidence="2">The sequence shown here is derived from an EMBL/GenBank/DDBJ whole genome shotgun (WGS) entry which is preliminary data.</text>
</comment>